<dbReference type="PANTHER" id="PTHR15907">
    <property type="entry name" value="DUF614 FAMILY PROTEIN-RELATED"/>
    <property type="match status" value="1"/>
</dbReference>
<name>A0ABD0KUJ8_9CAEN</name>
<dbReference type="EMBL" id="JACVVK020000123">
    <property type="protein sequence ID" value="KAK7490777.1"/>
    <property type="molecule type" value="Genomic_DNA"/>
</dbReference>
<dbReference type="NCBIfam" id="TIGR01571">
    <property type="entry name" value="A_thal_Cys_rich"/>
    <property type="match status" value="1"/>
</dbReference>
<dbReference type="Pfam" id="PF04749">
    <property type="entry name" value="PLAC8"/>
    <property type="match status" value="1"/>
</dbReference>
<sequence length="90" mass="9958">VPTTSLICVYDVAGMCVAFCCPFAAYQISHDMDENPCLPVCVPGFLIPLRTKLRTQQNIEGSICNDCILATFCSPCVLCQLMREHKATRQ</sequence>
<evidence type="ECO:0000256" key="1">
    <source>
        <dbReference type="ARBA" id="ARBA00009024"/>
    </source>
</evidence>
<evidence type="ECO:0000313" key="3">
    <source>
        <dbReference type="Proteomes" id="UP001519460"/>
    </source>
</evidence>
<comment type="similarity">
    <text evidence="1">Belongs to the cornifelin family.</text>
</comment>
<dbReference type="InterPro" id="IPR006461">
    <property type="entry name" value="PLAC_motif_containing"/>
</dbReference>
<organism evidence="2 3">
    <name type="scientific">Batillaria attramentaria</name>
    <dbReference type="NCBI Taxonomy" id="370345"/>
    <lineage>
        <taxon>Eukaryota</taxon>
        <taxon>Metazoa</taxon>
        <taxon>Spiralia</taxon>
        <taxon>Lophotrochozoa</taxon>
        <taxon>Mollusca</taxon>
        <taxon>Gastropoda</taxon>
        <taxon>Caenogastropoda</taxon>
        <taxon>Sorbeoconcha</taxon>
        <taxon>Cerithioidea</taxon>
        <taxon>Batillariidae</taxon>
        <taxon>Batillaria</taxon>
    </lineage>
</organism>
<feature type="non-terminal residue" evidence="2">
    <location>
        <position position="1"/>
    </location>
</feature>
<dbReference type="AlphaFoldDB" id="A0ABD0KUJ8"/>
<dbReference type="Proteomes" id="UP001519460">
    <property type="component" value="Unassembled WGS sequence"/>
</dbReference>
<protein>
    <submittedName>
        <fullName evidence="2">Uncharacterized protein</fullName>
    </submittedName>
</protein>
<gene>
    <name evidence="2" type="ORF">BaRGS_00018006</name>
</gene>
<reference evidence="2 3" key="1">
    <citation type="journal article" date="2023" name="Sci. Data">
        <title>Genome assembly of the Korean intertidal mud-creeper Batillaria attramentaria.</title>
        <authorList>
            <person name="Patra A.K."/>
            <person name="Ho P.T."/>
            <person name="Jun S."/>
            <person name="Lee S.J."/>
            <person name="Kim Y."/>
            <person name="Won Y.J."/>
        </authorList>
    </citation>
    <scope>NUCLEOTIDE SEQUENCE [LARGE SCALE GENOMIC DNA]</scope>
    <source>
        <strain evidence="2">Wonlab-2016</strain>
    </source>
</reference>
<proteinExistence type="inferred from homology"/>
<evidence type="ECO:0000313" key="2">
    <source>
        <dbReference type="EMBL" id="KAK7490777.1"/>
    </source>
</evidence>
<keyword evidence="3" id="KW-1185">Reference proteome</keyword>
<comment type="caution">
    <text evidence="2">The sequence shown here is derived from an EMBL/GenBank/DDBJ whole genome shotgun (WGS) entry which is preliminary data.</text>
</comment>
<accession>A0ABD0KUJ8</accession>